<dbReference type="SUPFAM" id="SSF57997">
    <property type="entry name" value="Tropomyosin"/>
    <property type="match status" value="1"/>
</dbReference>
<dbReference type="PANTHER" id="PTHR11505">
    <property type="entry name" value="L1 TRANSPOSABLE ELEMENT-RELATED"/>
    <property type="match status" value="1"/>
</dbReference>
<comment type="caution">
    <text evidence="3">The sequence shown here is derived from an EMBL/GenBank/DDBJ whole genome shotgun (WGS) entry which is preliminary data.</text>
</comment>
<dbReference type="Proteomes" id="UP001066276">
    <property type="component" value="Chromosome 1_2"/>
</dbReference>
<name>A0AAV7WBG4_PLEWA</name>
<sequence>MGKSEQRQSKLTFDGGKKRGGSSSSLLGDGPAAEGGLDASVRAMFLDLKNSLAGINAKLYYVTEQLDRIKARVDDQNTRFDHLESRTSDLKDQHNDEREKLLQMERKLDIIHNKNEDLEVRSHRNNIRIIGLPESTDMGCMEDFVEGILKSIFACYKRLI</sequence>
<accession>A0AAV7WBG4</accession>
<gene>
    <name evidence="3" type="ORF">NDU88_006743</name>
</gene>
<keyword evidence="4" id="KW-1185">Reference proteome</keyword>
<dbReference type="Gene3D" id="3.90.20.10">
    <property type="match status" value="1"/>
</dbReference>
<proteinExistence type="predicted"/>
<evidence type="ECO:0000313" key="4">
    <source>
        <dbReference type="Proteomes" id="UP001066276"/>
    </source>
</evidence>
<reference evidence="3" key="1">
    <citation type="journal article" date="2022" name="bioRxiv">
        <title>Sequencing and chromosome-scale assembly of the giantPleurodeles waltlgenome.</title>
        <authorList>
            <person name="Brown T."/>
            <person name="Elewa A."/>
            <person name="Iarovenko S."/>
            <person name="Subramanian E."/>
            <person name="Araus A.J."/>
            <person name="Petzold A."/>
            <person name="Susuki M."/>
            <person name="Suzuki K.-i.T."/>
            <person name="Hayashi T."/>
            <person name="Toyoda A."/>
            <person name="Oliveira C."/>
            <person name="Osipova E."/>
            <person name="Leigh N.D."/>
            <person name="Simon A."/>
            <person name="Yun M.H."/>
        </authorList>
    </citation>
    <scope>NUCLEOTIDE SEQUENCE</scope>
    <source>
        <strain evidence="3">20211129_DDA</strain>
        <tissue evidence="3">Liver</tissue>
    </source>
</reference>
<evidence type="ECO:0000313" key="3">
    <source>
        <dbReference type="EMBL" id="KAJ1211383.1"/>
    </source>
</evidence>
<feature type="coiled-coil region" evidence="1">
    <location>
        <begin position="66"/>
        <end position="121"/>
    </location>
</feature>
<keyword evidence="1" id="KW-0175">Coiled coil</keyword>
<evidence type="ECO:0000256" key="1">
    <source>
        <dbReference type="SAM" id="Coils"/>
    </source>
</evidence>
<organism evidence="3 4">
    <name type="scientific">Pleurodeles waltl</name>
    <name type="common">Iberian ribbed newt</name>
    <dbReference type="NCBI Taxonomy" id="8319"/>
    <lineage>
        <taxon>Eukaryota</taxon>
        <taxon>Metazoa</taxon>
        <taxon>Chordata</taxon>
        <taxon>Craniata</taxon>
        <taxon>Vertebrata</taxon>
        <taxon>Euteleostomi</taxon>
        <taxon>Amphibia</taxon>
        <taxon>Batrachia</taxon>
        <taxon>Caudata</taxon>
        <taxon>Salamandroidea</taxon>
        <taxon>Salamandridae</taxon>
        <taxon>Pleurodelinae</taxon>
        <taxon>Pleurodeles</taxon>
    </lineage>
</organism>
<evidence type="ECO:0000256" key="2">
    <source>
        <dbReference type="SAM" id="MobiDB-lite"/>
    </source>
</evidence>
<dbReference type="EMBL" id="JANPWB010000002">
    <property type="protein sequence ID" value="KAJ1211383.1"/>
    <property type="molecule type" value="Genomic_DNA"/>
</dbReference>
<protein>
    <submittedName>
        <fullName evidence="3">Uncharacterized protein</fullName>
    </submittedName>
</protein>
<dbReference type="AlphaFoldDB" id="A0AAV7WBG4"/>
<feature type="region of interest" description="Disordered" evidence="2">
    <location>
        <begin position="1"/>
        <end position="33"/>
    </location>
</feature>
<dbReference type="InterPro" id="IPR004244">
    <property type="entry name" value="Transposase_22"/>
</dbReference>
<feature type="compositionally biased region" description="Low complexity" evidence="2">
    <location>
        <begin position="21"/>
        <end position="30"/>
    </location>
</feature>